<feature type="chain" id="PRO_5016394030" description="SGNH hydrolase-type esterase domain-containing protein" evidence="2">
    <location>
        <begin position="22"/>
        <end position="355"/>
    </location>
</feature>
<dbReference type="RefSeq" id="WP_109836551.1">
    <property type="nucleotide sequence ID" value="NZ_QGKM01000008.1"/>
</dbReference>
<feature type="signal peptide" evidence="2">
    <location>
        <begin position="1"/>
        <end position="21"/>
    </location>
</feature>
<evidence type="ECO:0000256" key="1">
    <source>
        <dbReference type="SAM" id="MobiDB-lite"/>
    </source>
</evidence>
<dbReference type="SUPFAM" id="SSF52266">
    <property type="entry name" value="SGNH hydrolase"/>
    <property type="match status" value="1"/>
</dbReference>
<comment type="caution">
    <text evidence="4">The sequence shown here is derived from an EMBL/GenBank/DDBJ whole genome shotgun (WGS) entry which is preliminary data.</text>
</comment>
<evidence type="ECO:0000313" key="5">
    <source>
        <dbReference type="Proteomes" id="UP000245539"/>
    </source>
</evidence>
<sequence>MKNITLTGFCLFTLLSLSGCVSESKNDANNNQYSNADGSSAAPTTVTGGSAAETPASSPSASTPVDTQPSETTPTETTPTPSTPSTPSSPVEPPDPVTEASWHRVYMHYGLLKGQPHEWGESGGYLSLRLAENAYEGAYSMRLDSTSGLLAKQLLTYRGSDNDYYTVTIQSISGNTVNLSTPLEKNVWYGESVWNFYENPSHPNYRGYQSIADYAVRSLGRGLLNYGTHALLGDSWFSTGTVRDRLQEKLSNTTMINLGIGGNTSFDLLSRFDRDVPQHNPDFVWVMTGTNDYWNYISTAQYKQNIRELISKIEALGAKPIIISPSVGPLNYGSSELTELSRAYTDAIEQLQNGY</sequence>
<keyword evidence="2" id="KW-0732">Signal</keyword>
<dbReference type="OrthoDB" id="5620826at2"/>
<dbReference type="InterPro" id="IPR036514">
    <property type="entry name" value="SGNH_hydro_sf"/>
</dbReference>
<organism evidence="4 5">
    <name type="scientific">Leucothrix pacifica</name>
    <dbReference type="NCBI Taxonomy" id="1247513"/>
    <lineage>
        <taxon>Bacteria</taxon>
        <taxon>Pseudomonadati</taxon>
        <taxon>Pseudomonadota</taxon>
        <taxon>Gammaproteobacteria</taxon>
        <taxon>Thiotrichales</taxon>
        <taxon>Thiotrichaceae</taxon>
        <taxon>Leucothrix</taxon>
    </lineage>
</organism>
<accession>A0A317CMP6</accession>
<dbReference type="Pfam" id="PF13472">
    <property type="entry name" value="Lipase_GDSL_2"/>
    <property type="match status" value="1"/>
</dbReference>
<dbReference type="EMBL" id="QGKM01000008">
    <property type="protein sequence ID" value="PWQ99818.1"/>
    <property type="molecule type" value="Genomic_DNA"/>
</dbReference>
<dbReference type="Proteomes" id="UP000245539">
    <property type="component" value="Unassembled WGS sequence"/>
</dbReference>
<gene>
    <name evidence="4" type="ORF">DKW60_04910</name>
</gene>
<dbReference type="PANTHER" id="PTHR30383">
    <property type="entry name" value="THIOESTERASE 1/PROTEASE 1/LYSOPHOSPHOLIPASE L1"/>
    <property type="match status" value="1"/>
</dbReference>
<feature type="region of interest" description="Disordered" evidence="1">
    <location>
        <begin position="30"/>
        <end position="98"/>
    </location>
</feature>
<feature type="compositionally biased region" description="Polar residues" evidence="1">
    <location>
        <begin position="30"/>
        <end position="46"/>
    </location>
</feature>
<dbReference type="InterPro" id="IPR051532">
    <property type="entry name" value="Ester_Hydrolysis_Enzymes"/>
</dbReference>
<dbReference type="InterPro" id="IPR013830">
    <property type="entry name" value="SGNH_hydro"/>
</dbReference>
<reference evidence="4 5" key="1">
    <citation type="submission" date="2018-05" db="EMBL/GenBank/DDBJ databases">
        <title>Leucothrix arctica sp. nov., isolated from Arctic seawater.</title>
        <authorList>
            <person name="Choi A."/>
            <person name="Baek K."/>
        </authorList>
    </citation>
    <scope>NUCLEOTIDE SEQUENCE [LARGE SCALE GENOMIC DNA]</scope>
    <source>
        <strain evidence="4 5">JCM 18388</strain>
    </source>
</reference>
<evidence type="ECO:0000256" key="2">
    <source>
        <dbReference type="SAM" id="SignalP"/>
    </source>
</evidence>
<name>A0A317CMP6_9GAMM</name>
<dbReference type="PROSITE" id="PS51257">
    <property type="entry name" value="PROKAR_LIPOPROTEIN"/>
    <property type="match status" value="1"/>
</dbReference>
<dbReference type="Gene3D" id="3.40.50.1110">
    <property type="entry name" value="SGNH hydrolase"/>
    <property type="match status" value="1"/>
</dbReference>
<dbReference type="GO" id="GO:0016788">
    <property type="term" value="F:hydrolase activity, acting on ester bonds"/>
    <property type="evidence" value="ECO:0007669"/>
    <property type="project" value="UniProtKB-ARBA"/>
</dbReference>
<dbReference type="AlphaFoldDB" id="A0A317CMP6"/>
<evidence type="ECO:0000313" key="4">
    <source>
        <dbReference type="EMBL" id="PWQ99818.1"/>
    </source>
</evidence>
<keyword evidence="5" id="KW-1185">Reference proteome</keyword>
<feature type="domain" description="SGNH hydrolase-type esterase" evidence="3">
    <location>
        <begin position="241"/>
        <end position="351"/>
    </location>
</feature>
<proteinExistence type="predicted"/>
<evidence type="ECO:0000259" key="3">
    <source>
        <dbReference type="Pfam" id="PF13472"/>
    </source>
</evidence>
<feature type="compositionally biased region" description="Low complexity" evidence="1">
    <location>
        <begin position="47"/>
        <end position="89"/>
    </location>
</feature>
<protein>
    <recommendedName>
        <fullName evidence="3">SGNH hydrolase-type esterase domain-containing protein</fullName>
    </recommendedName>
</protein>